<feature type="signal peptide" evidence="6">
    <location>
        <begin position="1"/>
        <end position="23"/>
    </location>
</feature>
<name>A0A3D5QDV9_FLESI</name>
<accession>A0A3D5QDV9</accession>
<dbReference type="InterPro" id="IPR051174">
    <property type="entry name" value="Cytochrome_c-type_ET"/>
</dbReference>
<protein>
    <submittedName>
        <fullName evidence="7">Cytochrome C</fullName>
    </submittedName>
</protein>
<evidence type="ECO:0000313" key="8">
    <source>
        <dbReference type="Proteomes" id="UP000262325"/>
    </source>
</evidence>
<evidence type="ECO:0000256" key="1">
    <source>
        <dbReference type="ARBA" id="ARBA00022448"/>
    </source>
</evidence>
<dbReference type="Gene3D" id="3.90.10.10">
    <property type="entry name" value="Cytochrome C3"/>
    <property type="match status" value="1"/>
</dbReference>
<keyword evidence="3" id="KW-0479">Metal-binding</keyword>
<dbReference type="AlphaFoldDB" id="A0A3D5QDV9"/>
<evidence type="ECO:0000256" key="6">
    <source>
        <dbReference type="SAM" id="SignalP"/>
    </source>
</evidence>
<evidence type="ECO:0000313" key="7">
    <source>
        <dbReference type="EMBL" id="HCW93830.1"/>
    </source>
</evidence>
<keyword evidence="5" id="KW-0408">Iron</keyword>
<keyword evidence="2" id="KW-0349">Heme</keyword>
<evidence type="ECO:0000256" key="2">
    <source>
        <dbReference type="ARBA" id="ARBA00022617"/>
    </source>
</evidence>
<feature type="chain" id="PRO_5017753626" evidence="6">
    <location>
        <begin position="24"/>
        <end position="644"/>
    </location>
</feature>
<dbReference type="EMBL" id="DPPF01000190">
    <property type="protein sequence ID" value="HCW93830.1"/>
    <property type="molecule type" value="Genomic_DNA"/>
</dbReference>
<dbReference type="PANTHER" id="PTHR30333">
    <property type="entry name" value="CYTOCHROME C-TYPE PROTEIN"/>
    <property type="match status" value="1"/>
</dbReference>
<keyword evidence="4" id="KW-0249">Electron transport</keyword>
<comment type="caution">
    <text evidence="7">The sequence shown here is derived from an EMBL/GenBank/DDBJ whole genome shotgun (WGS) entry which is preliminary data.</text>
</comment>
<dbReference type="GO" id="GO:0046872">
    <property type="term" value="F:metal ion binding"/>
    <property type="evidence" value="ECO:0007669"/>
    <property type="project" value="UniProtKB-KW"/>
</dbReference>
<gene>
    <name evidence="7" type="ORF">DHM44_09130</name>
</gene>
<evidence type="ECO:0000256" key="5">
    <source>
        <dbReference type="ARBA" id="ARBA00023004"/>
    </source>
</evidence>
<dbReference type="SUPFAM" id="SSF48695">
    <property type="entry name" value="Multiheme cytochromes"/>
    <property type="match status" value="1"/>
</dbReference>
<proteinExistence type="predicted"/>
<dbReference type="Proteomes" id="UP000262325">
    <property type="component" value="Unassembled WGS sequence"/>
</dbReference>
<evidence type="ECO:0000256" key="4">
    <source>
        <dbReference type="ARBA" id="ARBA00022982"/>
    </source>
</evidence>
<dbReference type="PANTHER" id="PTHR30333:SF4">
    <property type="entry name" value="CYTOCHROME C FAMILY PROTEIN"/>
    <property type="match status" value="1"/>
</dbReference>
<evidence type="ECO:0000256" key="3">
    <source>
        <dbReference type="ARBA" id="ARBA00022723"/>
    </source>
</evidence>
<dbReference type="InterPro" id="IPR036280">
    <property type="entry name" value="Multihaem_cyt_sf"/>
</dbReference>
<keyword evidence="6" id="KW-0732">Signal</keyword>
<sequence length="644" mass="73249">MKKISLVLLLMFIVSVLFSSVYAYDENSSCVKCHSDKGKMKELGYPQLYLDPNQVDKEVNMGGIPTCVDCHLGNSQTMDKDKAHENMPRPFYAAIGKNFKYEAVSREVTDYARIQPEGNNRGKLLLRKPTKDAKEKYGIKKIKQLFYHDRDPKTMAYSPEIAEKTCGKCHAEETENYNESGMGLNKYQRGFTSFKTSPPGPQNCGAWFGDNYEKISGECTRDFTKEMNAGKARGCNKCHASCNDCHYKGFEKSKASHVFSAQVETLSCYGSGKGTICHAGPMDRRRGAGYLRKEFAFPYGELPQDVHAKMGLNCTDCHKMEKHDYGHLGSGKVKESCSDCHSKIVKAVNTGKHKNVDCTSCHIKEVGAYQFTFWGPGKSEGMDNLYAKHKQYYGTRDLPLLVKHPAKGEWITVKPYPMGVMNIKGAVKPTGLKLREIKKTKVEGKTRIGEPKTFITRRNPDEINDMYIITGKYSGFENNDNMMAWIQMDKMSHALGEPRKCESCHSSHEQVMTSWFTYSNMADVKEPFSGSYILRAGKDGMFFSDFEHTEIKPVNGRHIDDFAPFVMKPDAWDVEGIDFSIPFNEEKYENDRMELNKIYAEIHSLKMQYKNNNSRKAELEEIKTILYHNRDMAKEMLAAFKSKN</sequence>
<keyword evidence="1" id="KW-0813">Transport</keyword>
<organism evidence="7 8">
    <name type="scientific">Flexistipes sinusarabici</name>
    <dbReference type="NCBI Taxonomy" id="2352"/>
    <lineage>
        <taxon>Bacteria</taxon>
        <taxon>Pseudomonadati</taxon>
        <taxon>Deferribacterota</taxon>
        <taxon>Deferribacteres</taxon>
        <taxon>Deferribacterales</taxon>
        <taxon>Flexistipitaceae</taxon>
        <taxon>Flexistipes</taxon>
    </lineage>
</organism>
<reference evidence="7 8" key="1">
    <citation type="journal article" date="2018" name="Nat. Biotechnol.">
        <title>A standardized bacterial taxonomy based on genome phylogeny substantially revises the tree of life.</title>
        <authorList>
            <person name="Parks D.H."/>
            <person name="Chuvochina M."/>
            <person name="Waite D.W."/>
            <person name="Rinke C."/>
            <person name="Skarshewski A."/>
            <person name="Chaumeil P.A."/>
            <person name="Hugenholtz P."/>
        </authorList>
    </citation>
    <scope>NUCLEOTIDE SEQUENCE [LARGE SCALE GENOMIC DNA]</scope>
    <source>
        <strain evidence="7">UBA8672</strain>
    </source>
</reference>